<feature type="compositionally biased region" description="Polar residues" evidence="1">
    <location>
        <begin position="147"/>
        <end position="156"/>
    </location>
</feature>
<gene>
    <name evidence="3" type="ORF">GFSPODELE1_LOCUS5994</name>
</gene>
<organism evidence="3 4">
    <name type="scientific">Somion occarium</name>
    <dbReference type="NCBI Taxonomy" id="3059160"/>
    <lineage>
        <taxon>Eukaryota</taxon>
        <taxon>Fungi</taxon>
        <taxon>Dikarya</taxon>
        <taxon>Basidiomycota</taxon>
        <taxon>Agaricomycotina</taxon>
        <taxon>Agaricomycetes</taxon>
        <taxon>Polyporales</taxon>
        <taxon>Cerrenaceae</taxon>
        <taxon>Somion</taxon>
    </lineage>
</organism>
<evidence type="ECO:0000313" key="4">
    <source>
        <dbReference type="Proteomes" id="UP001497453"/>
    </source>
</evidence>
<feature type="chain" id="PRO_5046413792" evidence="2">
    <location>
        <begin position="22"/>
        <end position="253"/>
    </location>
</feature>
<feature type="compositionally biased region" description="Basic and acidic residues" evidence="1">
    <location>
        <begin position="231"/>
        <end position="244"/>
    </location>
</feature>
<dbReference type="Proteomes" id="UP001497453">
    <property type="component" value="Chromosome 4"/>
</dbReference>
<feature type="signal peptide" evidence="2">
    <location>
        <begin position="1"/>
        <end position="21"/>
    </location>
</feature>
<feature type="compositionally biased region" description="Polar residues" evidence="1">
    <location>
        <begin position="212"/>
        <end position="230"/>
    </location>
</feature>
<reference evidence="4" key="1">
    <citation type="submission" date="2024-04" db="EMBL/GenBank/DDBJ databases">
        <authorList>
            <person name="Shaw F."/>
            <person name="Minotto A."/>
        </authorList>
    </citation>
    <scope>NUCLEOTIDE SEQUENCE [LARGE SCALE GENOMIC DNA]</scope>
</reference>
<name>A0ABP1DFS1_9APHY</name>
<evidence type="ECO:0000313" key="3">
    <source>
        <dbReference type="EMBL" id="CAL1706686.1"/>
    </source>
</evidence>
<feature type="compositionally biased region" description="Basic and acidic residues" evidence="1">
    <location>
        <begin position="32"/>
        <end position="43"/>
    </location>
</feature>
<evidence type="ECO:0000256" key="2">
    <source>
        <dbReference type="SAM" id="SignalP"/>
    </source>
</evidence>
<keyword evidence="4" id="KW-1185">Reference proteome</keyword>
<protein>
    <submittedName>
        <fullName evidence="3">Uncharacterized protein</fullName>
    </submittedName>
</protein>
<dbReference type="EMBL" id="OZ037947">
    <property type="protein sequence ID" value="CAL1706686.1"/>
    <property type="molecule type" value="Genomic_DNA"/>
</dbReference>
<evidence type="ECO:0000256" key="1">
    <source>
        <dbReference type="SAM" id="MobiDB-lite"/>
    </source>
</evidence>
<keyword evidence="2" id="KW-0732">Signal</keyword>
<sequence length="253" mass="25956">MHLISLIPLVTAVGLLSQVTAAPMEHSASHKFPREQMEPRRDSLPPLKSIQFRDLLESSPSQTRSGRPRPKAHQRPGQQEKAGLLPGVPAVPGASTPDIPPSKELSQAGGDLTSPVALASTGFGAVGSAPSTAGSAVNGLPIGEANNLVSSSSEDPSNAPAKTAKIHSAAEEPKAAVKNTPAGNTVVEGDEVVEKDATRNEAQVETVADSDAATTEKQTPTNPAGKSSASEPHRPTLNHNDKHSKSGGPPSVA</sequence>
<accession>A0ABP1DFS1</accession>
<proteinExistence type="predicted"/>
<feature type="region of interest" description="Disordered" evidence="1">
    <location>
        <begin position="24"/>
        <end position="253"/>
    </location>
</feature>